<name>A0A0S4IKY6_BODSA</name>
<organism evidence="1 2">
    <name type="scientific">Bodo saltans</name>
    <name type="common">Flagellated protozoan</name>
    <dbReference type="NCBI Taxonomy" id="75058"/>
    <lineage>
        <taxon>Eukaryota</taxon>
        <taxon>Discoba</taxon>
        <taxon>Euglenozoa</taxon>
        <taxon>Kinetoplastea</taxon>
        <taxon>Metakinetoplastina</taxon>
        <taxon>Eubodonida</taxon>
        <taxon>Bodonidae</taxon>
        <taxon>Bodo</taxon>
    </lineage>
</organism>
<gene>
    <name evidence="1" type="ORF">BSAL_52170</name>
</gene>
<dbReference type="AlphaFoldDB" id="A0A0S4IKY6"/>
<reference evidence="2" key="1">
    <citation type="submission" date="2015-09" db="EMBL/GenBank/DDBJ databases">
        <authorList>
            <consortium name="Pathogen Informatics"/>
        </authorList>
    </citation>
    <scope>NUCLEOTIDE SEQUENCE [LARGE SCALE GENOMIC DNA]</scope>
    <source>
        <strain evidence="2">Lake Konstanz</strain>
    </source>
</reference>
<evidence type="ECO:0000313" key="1">
    <source>
        <dbReference type="EMBL" id="CUE69796.1"/>
    </source>
</evidence>
<dbReference type="VEuPathDB" id="TriTrypDB:BSAL_52170"/>
<accession>A0A0S4IKY6</accession>
<keyword evidence="2" id="KW-1185">Reference proteome</keyword>
<sequence length="355" mass="39189">MERFHSASSITFVEASAAHLQDAKVDMQRIREGGGVARASTQAGIAADIHNSSSFSGRESSTTSKRAREEGHVETSLEHCSLLQLLFPHEDIRSDIELLELDRSKDGAAVAFLLPMKWSIVHVAIVPILPASICYGMDVFPRSWDEFLSKTASHLEVRRQSLAAVVEVRNRVITLLCTDGLQTVLLNQRLIAKFQGRFAGLRWSGDGELAKARDCFSKKRKDGALVCPMRVGFVPQDSDPLLNAPALHIMTSDGLYASESSMLWQSAFSTVFEDAAPRGSLDQDLDHFLKVIERQAALKMLDRVALRKRLARCSDIPCPLCGKQFLTLEETSRHWLSKCLPSAAASIQLGSPLFL</sequence>
<protein>
    <submittedName>
        <fullName evidence="1">Uncharacterized protein</fullName>
    </submittedName>
</protein>
<dbReference type="EMBL" id="CYKH01000079">
    <property type="protein sequence ID" value="CUE69796.1"/>
    <property type="molecule type" value="Genomic_DNA"/>
</dbReference>
<proteinExistence type="predicted"/>
<evidence type="ECO:0000313" key="2">
    <source>
        <dbReference type="Proteomes" id="UP000051952"/>
    </source>
</evidence>
<dbReference type="Proteomes" id="UP000051952">
    <property type="component" value="Unassembled WGS sequence"/>
</dbReference>